<gene>
    <name evidence="2" type="ORF">HNR45_000314</name>
</gene>
<comment type="caution">
    <text evidence="2">The sequence shown here is derived from an EMBL/GenBank/DDBJ whole genome shotgun (WGS) entry which is preliminary data.</text>
</comment>
<dbReference type="Pfam" id="PF13380">
    <property type="entry name" value="CoA_binding_2"/>
    <property type="match status" value="1"/>
</dbReference>
<dbReference type="PANTHER" id="PTHR33303">
    <property type="entry name" value="CYTOPLASMIC PROTEIN-RELATED"/>
    <property type="match status" value="1"/>
</dbReference>
<dbReference type="InterPro" id="IPR003781">
    <property type="entry name" value="CoA-bd"/>
</dbReference>
<sequence length="123" mass="13432">MTVQEALQKKVWAVVGATPKPEKFGYKVYTVLKKNDYEVYPVHPNATEIDGSPVYHSVLDLPVVPDVVDLVVGEEPGLKAVAECAEKGVKTMWFQPGADTPRVLEAAKNAGINVIQDCVLVRL</sequence>
<protein>
    <recommendedName>
        <fullName evidence="1">CoA-binding domain-containing protein</fullName>
    </recommendedName>
</protein>
<organism evidence="2 3">
    <name type="scientific">Negativicoccus succinicivorans</name>
    <dbReference type="NCBI Taxonomy" id="620903"/>
    <lineage>
        <taxon>Bacteria</taxon>
        <taxon>Bacillati</taxon>
        <taxon>Bacillota</taxon>
        <taxon>Negativicutes</taxon>
        <taxon>Veillonellales</taxon>
        <taxon>Veillonellaceae</taxon>
        <taxon>Negativicoccus</taxon>
    </lineage>
</organism>
<dbReference type="SUPFAM" id="SSF51735">
    <property type="entry name" value="NAD(P)-binding Rossmann-fold domains"/>
    <property type="match status" value="1"/>
</dbReference>
<dbReference type="EMBL" id="JACHHI010000001">
    <property type="protein sequence ID" value="MBB6477292.1"/>
    <property type="molecule type" value="Genomic_DNA"/>
</dbReference>
<evidence type="ECO:0000313" key="2">
    <source>
        <dbReference type="EMBL" id="MBB6477292.1"/>
    </source>
</evidence>
<reference evidence="2 3" key="1">
    <citation type="submission" date="2020-08" db="EMBL/GenBank/DDBJ databases">
        <title>Genomic Encyclopedia of Type Strains, Phase IV (KMG-IV): sequencing the most valuable type-strain genomes for metagenomic binning, comparative biology and taxonomic classification.</title>
        <authorList>
            <person name="Goeker M."/>
        </authorList>
    </citation>
    <scope>NUCLEOTIDE SEQUENCE [LARGE SCALE GENOMIC DNA]</scope>
    <source>
        <strain evidence="2 3">DSM 21255</strain>
    </source>
</reference>
<dbReference type="Gene3D" id="3.40.50.720">
    <property type="entry name" value="NAD(P)-binding Rossmann-like Domain"/>
    <property type="match status" value="1"/>
</dbReference>
<accession>A0A841R3Z2</accession>
<dbReference type="SMART" id="SM00881">
    <property type="entry name" value="CoA_binding"/>
    <property type="match status" value="1"/>
</dbReference>
<dbReference type="RefSeq" id="WP_159821817.1">
    <property type="nucleotide sequence ID" value="NZ_CABWNB010000001.1"/>
</dbReference>
<evidence type="ECO:0000313" key="3">
    <source>
        <dbReference type="Proteomes" id="UP000591941"/>
    </source>
</evidence>
<dbReference type="OrthoDB" id="9804695at2"/>
<proteinExistence type="predicted"/>
<keyword evidence="3" id="KW-1185">Reference proteome</keyword>
<name>A0A841R3Z2_9FIRM</name>
<dbReference type="InterPro" id="IPR036291">
    <property type="entry name" value="NAD(P)-bd_dom_sf"/>
</dbReference>
<dbReference type="AlphaFoldDB" id="A0A841R3Z2"/>
<dbReference type="PANTHER" id="PTHR33303:SF2">
    <property type="entry name" value="COA-BINDING DOMAIN-CONTAINING PROTEIN"/>
    <property type="match status" value="1"/>
</dbReference>
<evidence type="ECO:0000259" key="1">
    <source>
        <dbReference type="SMART" id="SM00881"/>
    </source>
</evidence>
<feature type="domain" description="CoA-binding" evidence="1">
    <location>
        <begin position="6"/>
        <end position="98"/>
    </location>
</feature>
<dbReference type="Proteomes" id="UP000591941">
    <property type="component" value="Unassembled WGS sequence"/>
</dbReference>
<dbReference type="GeneID" id="93485604"/>